<organism evidence="1 2">
    <name type="scientific">Hypoxylon rubiginosum</name>
    <dbReference type="NCBI Taxonomy" id="110542"/>
    <lineage>
        <taxon>Eukaryota</taxon>
        <taxon>Fungi</taxon>
        <taxon>Dikarya</taxon>
        <taxon>Ascomycota</taxon>
        <taxon>Pezizomycotina</taxon>
        <taxon>Sordariomycetes</taxon>
        <taxon>Xylariomycetidae</taxon>
        <taxon>Xylariales</taxon>
        <taxon>Hypoxylaceae</taxon>
        <taxon>Hypoxylon</taxon>
    </lineage>
</organism>
<keyword evidence="2" id="KW-1185">Reference proteome</keyword>
<gene>
    <name evidence="1" type="ORF">F4820DRAFT_248529</name>
</gene>
<evidence type="ECO:0000313" key="2">
    <source>
        <dbReference type="Proteomes" id="UP001497700"/>
    </source>
</evidence>
<comment type="caution">
    <text evidence="1">The sequence shown here is derived from an EMBL/GenBank/DDBJ whole genome shotgun (WGS) entry which is preliminary data.</text>
</comment>
<evidence type="ECO:0000313" key="1">
    <source>
        <dbReference type="EMBL" id="KAI4866470.1"/>
    </source>
</evidence>
<protein>
    <submittedName>
        <fullName evidence="1">Uncharacterized protein</fullName>
    </submittedName>
</protein>
<proteinExistence type="predicted"/>
<reference evidence="1 2" key="1">
    <citation type="journal article" date="2022" name="New Phytol.">
        <title>Ecological generalism drives hyperdiversity of secondary metabolite gene clusters in xylarialean endophytes.</title>
        <authorList>
            <person name="Franco M.E.E."/>
            <person name="Wisecaver J.H."/>
            <person name="Arnold A.E."/>
            <person name="Ju Y.M."/>
            <person name="Slot J.C."/>
            <person name="Ahrendt S."/>
            <person name="Moore L.P."/>
            <person name="Eastman K.E."/>
            <person name="Scott K."/>
            <person name="Konkel Z."/>
            <person name="Mondo S.J."/>
            <person name="Kuo A."/>
            <person name="Hayes R.D."/>
            <person name="Haridas S."/>
            <person name="Andreopoulos B."/>
            <person name="Riley R."/>
            <person name="LaButti K."/>
            <person name="Pangilinan J."/>
            <person name="Lipzen A."/>
            <person name="Amirebrahimi M."/>
            <person name="Yan J."/>
            <person name="Adam C."/>
            <person name="Keymanesh K."/>
            <person name="Ng V."/>
            <person name="Louie K."/>
            <person name="Northen T."/>
            <person name="Drula E."/>
            <person name="Henrissat B."/>
            <person name="Hsieh H.M."/>
            <person name="Youens-Clark K."/>
            <person name="Lutzoni F."/>
            <person name="Miadlikowska J."/>
            <person name="Eastwood D.C."/>
            <person name="Hamelin R.C."/>
            <person name="Grigoriev I.V."/>
            <person name="U'Ren J.M."/>
        </authorList>
    </citation>
    <scope>NUCLEOTIDE SEQUENCE [LARGE SCALE GENOMIC DNA]</scope>
    <source>
        <strain evidence="1 2">CBS 119005</strain>
    </source>
</reference>
<dbReference type="Proteomes" id="UP001497700">
    <property type="component" value="Unassembled WGS sequence"/>
</dbReference>
<name>A0ACB9Z411_9PEZI</name>
<sequence length="150" mass="15708">MAPAEKKVGLTDKEAVVLALAWQCFKTTPEVDIEKLAGLAGYANPRSVSNLLSAIKKKISGFGTNTNANGGEGLSTPAKGVAKAKATPASRKRKVAFKADSDDDSATPTPTKRSRSRKAVLPKAAIDGEDSEADKKSSAKKDADDEFAED</sequence>
<dbReference type="EMBL" id="MU393458">
    <property type="protein sequence ID" value="KAI4866470.1"/>
    <property type="molecule type" value="Genomic_DNA"/>
</dbReference>
<accession>A0ACB9Z411</accession>